<dbReference type="EMBL" id="AUNC01000003">
    <property type="protein sequence ID" value="KEO58987.1"/>
    <property type="molecule type" value="Genomic_DNA"/>
</dbReference>
<reference evidence="1 2" key="1">
    <citation type="submission" date="2013-07" db="EMBL/GenBank/DDBJ databases">
        <title>Thalassospira permensis NBRC 106175 Genome Sequencing.</title>
        <authorList>
            <person name="Lai Q."/>
            <person name="Shao Z."/>
        </authorList>
    </citation>
    <scope>NUCLEOTIDE SEQUENCE [LARGE SCALE GENOMIC DNA]</scope>
    <source>
        <strain evidence="1 2">NBRC 106175</strain>
    </source>
</reference>
<keyword evidence="2" id="KW-1185">Reference proteome</keyword>
<evidence type="ECO:0008006" key="3">
    <source>
        <dbReference type="Google" id="ProtNLM"/>
    </source>
</evidence>
<evidence type="ECO:0000313" key="2">
    <source>
        <dbReference type="Proteomes" id="UP000027463"/>
    </source>
</evidence>
<sequence length="267" mass="29865">MIFWFDQKTANATTAKIGSCYQLVTLGDINPPAASRDLYVLVDQTMTLPKKLQEETYRKIIEFLRPGDVIQIIGFSANAAGFYTEVILKGIIDNRLGDDIRYSVSKKVLHQLDQCYQAQDTQVRQYTGRALIHAFSQATTELPKTEIVSNLAVVAKDIIAKSETPEKYVLIVSDMMENSDLMSLYGNGKLENLPIDQEIKKLGEKLAFEDMSNAKVYVIGGGYLDNGNYRSSLELKALEHFWASYFEHSNAELKQFGTPSLLSGIGN</sequence>
<gene>
    <name evidence="1" type="ORF">SMB34_11880</name>
</gene>
<organism evidence="1 2">
    <name type="scientific">Thalassospira permensis NBRC 106175</name>
    <dbReference type="NCBI Taxonomy" id="1353532"/>
    <lineage>
        <taxon>Bacteria</taxon>
        <taxon>Pseudomonadati</taxon>
        <taxon>Pseudomonadota</taxon>
        <taxon>Alphaproteobacteria</taxon>
        <taxon>Rhodospirillales</taxon>
        <taxon>Thalassospiraceae</taxon>
        <taxon>Thalassospira</taxon>
    </lineage>
</organism>
<protein>
    <recommendedName>
        <fullName evidence="3">VWFA domain-containing protein</fullName>
    </recommendedName>
</protein>
<accession>A0ABR4TSX5</accession>
<dbReference type="Proteomes" id="UP000027463">
    <property type="component" value="Unassembled WGS sequence"/>
</dbReference>
<proteinExistence type="predicted"/>
<comment type="caution">
    <text evidence="1">The sequence shown here is derived from an EMBL/GenBank/DDBJ whole genome shotgun (WGS) entry which is preliminary data.</text>
</comment>
<name>A0ABR4TSX5_9PROT</name>
<evidence type="ECO:0000313" key="1">
    <source>
        <dbReference type="EMBL" id="KEO58987.1"/>
    </source>
</evidence>